<dbReference type="Proteomes" id="UP001497392">
    <property type="component" value="Unassembled WGS sequence"/>
</dbReference>
<dbReference type="PANTHER" id="PTHR46313">
    <property type="match status" value="1"/>
</dbReference>
<dbReference type="InterPro" id="IPR036188">
    <property type="entry name" value="FAD/NAD-bd_sf"/>
</dbReference>
<evidence type="ECO:0000313" key="3">
    <source>
        <dbReference type="Proteomes" id="UP001497392"/>
    </source>
</evidence>
<dbReference type="InterPro" id="IPR002937">
    <property type="entry name" value="Amino_oxidase"/>
</dbReference>
<organism evidence="2 3">
    <name type="scientific">Coccomyxa viridis</name>
    <dbReference type="NCBI Taxonomy" id="1274662"/>
    <lineage>
        <taxon>Eukaryota</taxon>
        <taxon>Viridiplantae</taxon>
        <taxon>Chlorophyta</taxon>
        <taxon>core chlorophytes</taxon>
        <taxon>Trebouxiophyceae</taxon>
        <taxon>Trebouxiophyceae incertae sedis</taxon>
        <taxon>Coccomyxaceae</taxon>
        <taxon>Coccomyxa</taxon>
    </lineage>
</organism>
<sequence>MLATYGVKVTVCESHSIPGGAAHAWVDRAGYHFESGPSLYSGMSGSGRGANPLAHVLQAIDEPLDLIEYNRWNVFLPEGQFLTQVGSDQFEEVLQQVSPSGIPEWRELQKVMKPLGKAATLLPPAAFRADPLVAFTAFARYIPYLLQGGGDIGKLIGPFSKVIDGVITDKFVRNWLDLLSFLLSGLPADGTIAAEVAFMFNEWYRPNCCLEFPRGGSQAIVQALIRGIKKHGGKVMMNAHVEEVLIEGGRATGVKLRGGSMVRASKSVVSNASMWDTQRLLPDNVITPKMQKEAQDTPMNRSFMHLHLGFDATGLDDLELHHIVVNSWEGGVDTEQNVVLISIASVLDPSLAPAGKHTLHAYLPATEPFHLWEGLERGSPEYEKLKEERSQVLWRAVEKVIPDIRQRTEVEMVGTPLTHRHFLRRHKGTYGPAIRAGEGTFPGPKTPIPGLLVCGDSTFPGIGVPAVAASGAIAANSLVPVWDHWKMLDRIGV</sequence>
<dbReference type="SUPFAM" id="SSF51905">
    <property type="entry name" value="FAD/NAD(P)-binding domain"/>
    <property type="match status" value="1"/>
</dbReference>
<gene>
    <name evidence="2" type="primary">g12346</name>
    <name evidence="2" type="ORF">VP750_LOCUS10994</name>
</gene>
<feature type="domain" description="Amine oxidase" evidence="1">
    <location>
        <begin position="2"/>
        <end position="477"/>
    </location>
</feature>
<name>A0ABP1GFM4_9CHLO</name>
<evidence type="ECO:0000259" key="1">
    <source>
        <dbReference type="Pfam" id="PF01593"/>
    </source>
</evidence>
<evidence type="ECO:0000313" key="2">
    <source>
        <dbReference type="EMBL" id="CAL5229088.1"/>
    </source>
</evidence>
<dbReference type="Gene3D" id="3.50.50.60">
    <property type="entry name" value="FAD/NAD(P)-binding domain"/>
    <property type="match status" value="2"/>
</dbReference>
<dbReference type="EMBL" id="CAXHTA020000019">
    <property type="protein sequence ID" value="CAL5229088.1"/>
    <property type="molecule type" value="Genomic_DNA"/>
</dbReference>
<dbReference type="PANTHER" id="PTHR46313:SF1">
    <property type="entry name" value="FAD_NAD(P)-BINDING OXIDOREDUCTASE FAMILY PROTEIN"/>
    <property type="match status" value="1"/>
</dbReference>
<reference evidence="2 3" key="1">
    <citation type="submission" date="2024-06" db="EMBL/GenBank/DDBJ databases">
        <authorList>
            <person name="Kraege A."/>
            <person name="Thomma B."/>
        </authorList>
    </citation>
    <scope>NUCLEOTIDE SEQUENCE [LARGE SCALE GENOMIC DNA]</scope>
</reference>
<accession>A0ABP1GFM4</accession>
<proteinExistence type="predicted"/>
<comment type="caution">
    <text evidence="2">The sequence shown here is derived from an EMBL/GenBank/DDBJ whole genome shotgun (WGS) entry which is preliminary data.</text>
</comment>
<keyword evidence="3" id="KW-1185">Reference proteome</keyword>
<protein>
    <submittedName>
        <fullName evidence="2">G12346 protein</fullName>
    </submittedName>
</protein>
<dbReference type="Pfam" id="PF01593">
    <property type="entry name" value="Amino_oxidase"/>
    <property type="match status" value="1"/>
</dbReference>
<dbReference type="InterPro" id="IPR045892">
    <property type="entry name" value="CrtISO-like"/>
</dbReference>